<organism evidence="1 2">
    <name type="scientific">Romanomermis culicivorax</name>
    <name type="common">Nematode worm</name>
    <dbReference type="NCBI Taxonomy" id="13658"/>
    <lineage>
        <taxon>Eukaryota</taxon>
        <taxon>Metazoa</taxon>
        <taxon>Ecdysozoa</taxon>
        <taxon>Nematoda</taxon>
        <taxon>Enoplea</taxon>
        <taxon>Dorylaimia</taxon>
        <taxon>Mermithida</taxon>
        <taxon>Mermithoidea</taxon>
        <taxon>Mermithidae</taxon>
        <taxon>Romanomermis</taxon>
    </lineage>
</organism>
<sequence length="67" mass="7695">MSAYKKNTDCKSTKSLRDVTFDLVSSGESNYIYIGVLYHACKRSDQLEGEGMLQNESFQHSFPEYVF</sequence>
<keyword evidence="1" id="KW-1185">Reference proteome</keyword>
<dbReference type="WBParaSite" id="nRc.2.0.1.t04028-RA">
    <property type="protein sequence ID" value="nRc.2.0.1.t04028-RA"/>
    <property type="gene ID" value="nRc.2.0.1.g04028"/>
</dbReference>
<proteinExistence type="predicted"/>
<evidence type="ECO:0000313" key="2">
    <source>
        <dbReference type="WBParaSite" id="nRc.2.0.1.t04028-RA"/>
    </source>
</evidence>
<name>A0A915HQ05_ROMCU</name>
<accession>A0A915HQ05</accession>
<evidence type="ECO:0000313" key="1">
    <source>
        <dbReference type="Proteomes" id="UP000887565"/>
    </source>
</evidence>
<dbReference type="Proteomes" id="UP000887565">
    <property type="component" value="Unplaced"/>
</dbReference>
<reference evidence="2" key="1">
    <citation type="submission" date="2022-11" db="UniProtKB">
        <authorList>
            <consortium name="WormBaseParasite"/>
        </authorList>
    </citation>
    <scope>IDENTIFICATION</scope>
</reference>
<protein>
    <submittedName>
        <fullName evidence="2">Uncharacterized protein</fullName>
    </submittedName>
</protein>
<dbReference type="AlphaFoldDB" id="A0A915HQ05"/>